<accession>A0A3B0ZX91</accession>
<dbReference type="EMBL" id="UOFT01000027">
    <property type="protein sequence ID" value="VAW92593.1"/>
    <property type="molecule type" value="Genomic_DNA"/>
</dbReference>
<dbReference type="PANTHER" id="PTHR36057:SF1">
    <property type="entry name" value="LIPOPROTEIN LIPID ATTACHMENT SITE-LIKE PROTEIN, PUTATIVE (DUF1223)-RELATED"/>
    <property type="match status" value="1"/>
</dbReference>
<gene>
    <name evidence="1" type="ORF">MNBD_GAMMA23-2433</name>
</gene>
<dbReference type="InterPro" id="IPR036249">
    <property type="entry name" value="Thioredoxin-like_sf"/>
</dbReference>
<dbReference type="Pfam" id="PF06764">
    <property type="entry name" value="DUF1223"/>
    <property type="match status" value="1"/>
</dbReference>
<proteinExistence type="predicted"/>
<dbReference type="SUPFAM" id="SSF52833">
    <property type="entry name" value="Thioredoxin-like"/>
    <property type="match status" value="1"/>
</dbReference>
<reference evidence="1" key="1">
    <citation type="submission" date="2018-06" db="EMBL/GenBank/DDBJ databases">
        <authorList>
            <person name="Zhirakovskaya E."/>
        </authorList>
    </citation>
    <scope>NUCLEOTIDE SEQUENCE</scope>
</reference>
<protein>
    <recommendedName>
        <fullName evidence="2">DUF1223 domain-containing protein</fullName>
    </recommendedName>
</protein>
<evidence type="ECO:0000313" key="1">
    <source>
        <dbReference type="EMBL" id="VAW92593.1"/>
    </source>
</evidence>
<name>A0A3B0ZX91_9ZZZZ</name>
<sequence length="112" mass="13016">MIIMHALKKSLLILLLFFSSYSFASEVIFSSKGKNAVFIELFTSQGCSSCPPAEEYINKLIASDNLWSKYIPVVFHVDYWDYIGWKDIFSLRGSDVMQICDMYARCIHLRLW</sequence>
<dbReference type="InterPro" id="IPR010634">
    <property type="entry name" value="DUF1223"/>
</dbReference>
<dbReference type="AlphaFoldDB" id="A0A3B0ZX91"/>
<evidence type="ECO:0008006" key="2">
    <source>
        <dbReference type="Google" id="ProtNLM"/>
    </source>
</evidence>
<organism evidence="1">
    <name type="scientific">hydrothermal vent metagenome</name>
    <dbReference type="NCBI Taxonomy" id="652676"/>
    <lineage>
        <taxon>unclassified sequences</taxon>
        <taxon>metagenomes</taxon>
        <taxon>ecological metagenomes</taxon>
    </lineage>
</organism>
<dbReference type="PANTHER" id="PTHR36057">
    <property type="match status" value="1"/>
</dbReference>